<dbReference type="InterPro" id="IPR006196">
    <property type="entry name" value="RNA-binding_domain_S1_IF1"/>
</dbReference>
<evidence type="ECO:0000313" key="8">
    <source>
        <dbReference type="Proteomes" id="UP000326759"/>
    </source>
</evidence>
<name>A0A5N5SSE3_9CRUS</name>
<dbReference type="PANTHER" id="PTHR21641">
    <property type="entry name" value="TRANSLATION INITIATION FACTOR-RELATED"/>
    <property type="match status" value="1"/>
</dbReference>
<dbReference type="GO" id="GO:0003723">
    <property type="term" value="F:RNA binding"/>
    <property type="evidence" value="ECO:0007669"/>
    <property type="project" value="UniProtKB-KW"/>
</dbReference>
<evidence type="ECO:0000256" key="1">
    <source>
        <dbReference type="ARBA" id="ARBA00007340"/>
    </source>
</evidence>
<organism evidence="7 8">
    <name type="scientific">Armadillidium nasatum</name>
    <dbReference type="NCBI Taxonomy" id="96803"/>
    <lineage>
        <taxon>Eukaryota</taxon>
        <taxon>Metazoa</taxon>
        <taxon>Ecdysozoa</taxon>
        <taxon>Arthropoda</taxon>
        <taxon>Crustacea</taxon>
        <taxon>Multicrustacea</taxon>
        <taxon>Malacostraca</taxon>
        <taxon>Eumalacostraca</taxon>
        <taxon>Peracarida</taxon>
        <taxon>Isopoda</taxon>
        <taxon>Oniscidea</taxon>
        <taxon>Crinocheta</taxon>
        <taxon>Armadillidiidae</taxon>
        <taxon>Armadillidium</taxon>
    </lineage>
</organism>
<gene>
    <name evidence="7" type="primary">eif1ad</name>
    <name evidence="7" type="ORF">Anas_02585</name>
</gene>
<feature type="region of interest" description="Disordered" evidence="5">
    <location>
        <begin position="94"/>
        <end position="164"/>
    </location>
</feature>
<dbReference type="GO" id="GO:0005634">
    <property type="term" value="C:nucleus"/>
    <property type="evidence" value="ECO:0007669"/>
    <property type="project" value="TreeGrafter"/>
</dbReference>
<keyword evidence="3" id="KW-0694">RNA-binding</keyword>
<evidence type="ECO:0000256" key="5">
    <source>
        <dbReference type="SAM" id="MobiDB-lite"/>
    </source>
</evidence>
<dbReference type="AlphaFoldDB" id="A0A5N5SSE3"/>
<sequence length="164" mass="18504">MEGSKNINSCLLYKILQVVTPTGEEFLVSMPPKFRKHIWVKRGSYVIAEKIPEGNKVKAEIVRILLQDQIKYFKENSVWPEAFNDEENALKNYKIDEDLLPKSSDSDDDDSDGEAATFVQYNPNKYLPPHALDNSASDSDNTDDESEVSDSNESEKADGDESSH</sequence>
<keyword evidence="8" id="KW-1185">Reference proteome</keyword>
<dbReference type="EMBL" id="SEYY01020880">
    <property type="protein sequence ID" value="KAB7496937.1"/>
    <property type="molecule type" value="Genomic_DNA"/>
</dbReference>
<evidence type="ECO:0000313" key="7">
    <source>
        <dbReference type="EMBL" id="KAB7496937.1"/>
    </source>
</evidence>
<dbReference type="Proteomes" id="UP000326759">
    <property type="component" value="Unassembled WGS sequence"/>
</dbReference>
<evidence type="ECO:0000256" key="3">
    <source>
        <dbReference type="ARBA" id="ARBA00022884"/>
    </source>
</evidence>
<dbReference type="InterPro" id="IPR039294">
    <property type="entry name" value="EIF1AD"/>
</dbReference>
<comment type="similarity">
    <text evidence="1">Belongs to the EIF1AD family.</text>
</comment>
<reference evidence="7 8" key="1">
    <citation type="journal article" date="2019" name="PLoS Biol.">
        <title>Sex chromosomes control vertical transmission of feminizing Wolbachia symbionts in an isopod.</title>
        <authorList>
            <person name="Becking T."/>
            <person name="Chebbi M.A."/>
            <person name="Giraud I."/>
            <person name="Moumen B."/>
            <person name="Laverre T."/>
            <person name="Caubet Y."/>
            <person name="Peccoud J."/>
            <person name="Gilbert C."/>
            <person name="Cordaux R."/>
        </authorList>
    </citation>
    <scope>NUCLEOTIDE SEQUENCE [LARGE SCALE GENOMIC DNA]</scope>
    <source>
        <strain evidence="7">ANa2</strain>
        <tissue evidence="7">Whole body excluding digestive tract and cuticle</tissue>
    </source>
</reference>
<dbReference type="SMART" id="SM00652">
    <property type="entry name" value="eIF1a"/>
    <property type="match status" value="1"/>
</dbReference>
<dbReference type="PANTHER" id="PTHR21641:SF0">
    <property type="entry name" value="RNA-BINDING PROTEIN EIF1AD-RELATED"/>
    <property type="match status" value="1"/>
</dbReference>
<evidence type="ECO:0000259" key="6">
    <source>
        <dbReference type="Pfam" id="PF01176"/>
    </source>
</evidence>
<protein>
    <recommendedName>
        <fullName evidence="2">Probable RNA-binding protein EIF1AD</fullName>
    </recommendedName>
    <alternativeName>
        <fullName evidence="4">Eukaryotic translation initiation factor 1A domain-containing protein</fullName>
    </alternativeName>
</protein>
<feature type="compositionally biased region" description="Basic and acidic residues" evidence="5">
    <location>
        <begin position="153"/>
        <end position="164"/>
    </location>
</feature>
<dbReference type="GO" id="GO:0003743">
    <property type="term" value="F:translation initiation factor activity"/>
    <property type="evidence" value="ECO:0007669"/>
    <property type="project" value="InterPro"/>
</dbReference>
<proteinExistence type="inferred from homology"/>
<dbReference type="SUPFAM" id="SSF50249">
    <property type="entry name" value="Nucleic acid-binding proteins"/>
    <property type="match status" value="1"/>
</dbReference>
<comment type="caution">
    <text evidence="7">The sequence shown here is derived from an EMBL/GenBank/DDBJ whole genome shotgun (WGS) entry which is preliminary data.</text>
</comment>
<dbReference type="InterPro" id="IPR001253">
    <property type="entry name" value="TIF_eIF-1A"/>
</dbReference>
<dbReference type="OrthoDB" id="1738325at2759"/>
<evidence type="ECO:0000256" key="2">
    <source>
        <dbReference type="ARBA" id="ARBA00020989"/>
    </source>
</evidence>
<dbReference type="InterPro" id="IPR012340">
    <property type="entry name" value="NA-bd_OB-fold"/>
</dbReference>
<accession>A0A5N5SSE3</accession>
<feature type="domain" description="S1-like" evidence="6">
    <location>
        <begin position="15"/>
        <end position="63"/>
    </location>
</feature>
<evidence type="ECO:0000256" key="4">
    <source>
        <dbReference type="ARBA" id="ARBA00031998"/>
    </source>
</evidence>
<feature type="compositionally biased region" description="Acidic residues" evidence="5">
    <location>
        <begin position="140"/>
        <end position="152"/>
    </location>
</feature>
<dbReference type="Gene3D" id="2.40.50.140">
    <property type="entry name" value="Nucleic acid-binding proteins"/>
    <property type="match status" value="1"/>
</dbReference>
<dbReference type="Pfam" id="PF01176">
    <property type="entry name" value="eIF-1a"/>
    <property type="match status" value="1"/>
</dbReference>